<organism evidence="2 3">
    <name type="scientific">Leptosia nina</name>
    <dbReference type="NCBI Taxonomy" id="320188"/>
    <lineage>
        <taxon>Eukaryota</taxon>
        <taxon>Metazoa</taxon>
        <taxon>Ecdysozoa</taxon>
        <taxon>Arthropoda</taxon>
        <taxon>Hexapoda</taxon>
        <taxon>Insecta</taxon>
        <taxon>Pterygota</taxon>
        <taxon>Neoptera</taxon>
        <taxon>Endopterygota</taxon>
        <taxon>Lepidoptera</taxon>
        <taxon>Glossata</taxon>
        <taxon>Ditrysia</taxon>
        <taxon>Papilionoidea</taxon>
        <taxon>Pieridae</taxon>
        <taxon>Pierinae</taxon>
        <taxon>Leptosia</taxon>
    </lineage>
</organism>
<dbReference type="AlphaFoldDB" id="A0AAV1J751"/>
<gene>
    <name evidence="2" type="ORF">LNINA_LOCUS4565</name>
</gene>
<accession>A0AAV1J751</accession>
<proteinExistence type="predicted"/>
<dbReference type="Proteomes" id="UP001497472">
    <property type="component" value="Unassembled WGS sequence"/>
</dbReference>
<comment type="caution">
    <text evidence="2">The sequence shown here is derived from an EMBL/GenBank/DDBJ whole genome shotgun (WGS) entry which is preliminary data.</text>
</comment>
<dbReference type="EMBL" id="CAVLEF010000006">
    <property type="protein sequence ID" value="CAK1544856.1"/>
    <property type="molecule type" value="Genomic_DNA"/>
</dbReference>
<evidence type="ECO:0000313" key="3">
    <source>
        <dbReference type="Proteomes" id="UP001497472"/>
    </source>
</evidence>
<sequence length="259" mass="31078">MSVYKLVAFLIFFVVGAKSNNVTNDVIILYNTTAPPWRDWKFKDYILKFKPSRVWEQISNSPTRRKINADEFERMFNGIDETDELLSLKVPNGNPKLIIDKDGRRQMKKKKKNIVLDRWAPPGDIGSDPYDKFNLKRRFLELMKQAIYQARNRMIIMQTYRFTYRRSSVYKMGFLMSKTDQAVKTFARYSFKAFMGCYYSRLRKSRFYYIDLAQSFERVLELWFEVELLIDLLLLNDQNCKRMLNQVMTNKKEAWQFVD</sequence>
<keyword evidence="3" id="KW-1185">Reference proteome</keyword>
<evidence type="ECO:0000313" key="2">
    <source>
        <dbReference type="EMBL" id="CAK1544856.1"/>
    </source>
</evidence>
<reference evidence="2 3" key="1">
    <citation type="submission" date="2023-11" db="EMBL/GenBank/DDBJ databases">
        <authorList>
            <person name="Okamura Y."/>
        </authorList>
    </citation>
    <scope>NUCLEOTIDE SEQUENCE [LARGE SCALE GENOMIC DNA]</scope>
</reference>
<feature type="signal peptide" evidence="1">
    <location>
        <begin position="1"/>
        <end position="19"/>
    </location>
</feature>
<keyword evidence="1" id="KW-0732">Signal</keyword>
<name>A0AAV1J751_9NEOP</name>
<evidence type="ECO:0000256" key="1">
    <source>
        <dbReference type="SAM" id="SignalP"/>
    </source>
</evidence>
<feature type="chain" id="PRO_5043617656" evidence="1">
    <location>
        <begin position="20"/>
        <end position="259"/>
    </location>
</feature>
<protein>
    <submittedName>
        <fullName evidence="2">Uncharacterized protein</fullName>
    </submittedName>
</protein>